<sequence length="495" mass="51934">MASRLPSPSAQRKGCERLAQAAPEQLAGAAPAVTAAMEAHCQDAGVQQAGCDALCAIAAGGWLDSLLAAGSVAAILAAMAAHCDSPEVQQVSCKAVQGLLVHEGDLPALKTAAQQLQEGGFIQEVLRAIQTHAEDQRVLCSGSGALAYLSDHYILEVWELMHECDGEGVIPILVRQMAALSEELKPGSPEVDMAFSCLALFANASAGSEAARKALVQAGAVPGVLRALQFGMRDEAICSVGVMLVWNLAIGSADIKAEIVKERGMMEALAGAANATRGTDSHLQCLGFASHALAALVDVSAEHRANLLNSDAILLVSQVLVEDSLPREGRQTAVYFLRKLAELPDARDLLRGAGAPAALIEAGARHDELFGDCSVALSYFPRADLDDLCSPSDEQRHLLAAAASRRFGLLGLLKECLSEGATRAILGHGAARGRYEPRSPQRFELLGGRLDHVAGGAPVRYELQRRGLGCPGVAARPAHPGLLELRHAGHRRADL</sequence>
<protein>
    <submittedName>
        <fullName evidence="1">AarA protein</fullName>
    </submittedName>
</protein>
<dbReference type="Gene3D" id="1.25.10.10">
    <property type="entry name" value="Leucine-rich Repeat Variant"/>
    <property type="match status" value="2"/>
</dbReference>
<evidence type="ECO:0000313" key="2">
    <source>
        <dbReference type="Proteomes" id="UP000604046"/>
    </source>
</evidence>
<reference evidence="1" key="1">
    <citation type="submission" date="2021-02" db="EMBL/GenBank/DDBJ databases">
        <authorList>
            <person name="Dougan E. K."/>
            <person name="Rhodes N."/>
            <person name="Thang M."/>
            <person name="Chan C."/>
        </authorList>
    </citation>
    <scope>NUCLEOTIDE SEQUENCE</scope>
</reference>
<comment type="caution">
    <text evidence="1">The sequence shown here is derived from an EMBL/GenBank/DDBJ whole genome shotgun (WGS) entry which is preliminary data.</text>
</comment>
<dbReference type="InterPro" id="IPR016024">
    <property type="entry name" value="ARM-type_fold"/>
</dbReference>
<dbReference type="SUPFAM" id="SSF48371">
    <property type="entry name" value="ARM repeat"/>
    <property type="match status" value="1"/>
</dbReference>
<dbReference type="Proteomes" id="UP000604046">
    <property type="component" value="Unassembled WGS sequence"/>
</dbReference>
<proteinExistence type="predicted"/>
<dbReference type="InterPro" id="IPR011989">
    <property type="entry name" value="ARM-like"/>
</dbReference>
<dbReference type="EMBL" id="CAJNDS010002797">
    <property type="protein sequence ID" value="CAE7600891.1"/>
    <property type="molecule type" value="Genomic_DNA"/>
</dbReference>
<name>A0A812V444_9DINO</name>
<accession>A0A812V444</accession>
<evidence type="ECO:0000313" key="1">
    <source>
        <dbReference type="EMBL" id="CAE7600891.1"/>
    </source>
</evidence>
<gene>
    <name evidence="1" type="primary">aarA</name>
    <name evidence="1" type="ORF">SNAT2548_LOCUS34177</name>
</gene>
<keyword evidence="2" id="KW-1185">Reference proteome</keyword>
<dbReference type="AlphaFoldDB" id="A0A812V444"/>
<organism evidence="1 2">
    <name type="scientific">Symbiodinium natans</name>
    <dbReference type="NCBI Taxonomy" id="878477"/>
    <lineage>
        <taxon>Eukaryota</taxon>
        <taxon>Sar</taxon>
        <taxon>Alveolata</taxon>
        <taxon>Dinophyceae</taxon>
        <taxon>Suessiales</taxon>
        <taxon>Symbiodiniaceae</taxon>
        <taxon>Symbiodinium</taxon>
    </lineage>
</organism>